<reference evidence="3 4" key="1">
    <citation type="submission" date="2017-07" db="EMBL/GenBank/DDBJ databases">
        <authorList>
            <person name="Sun Z.S."/>
            <person name="Albrecht U."/>
            <person name="Echele G."/>
            <person name="Lee C.C."/>
        </authorList>
    </citation>
    <scope>NUCLEOTIDE SEQUENCE [LARGE SCALE GENOMIC DNA]</scope>
    <source>
        <strain evidence="3 4">CGMCC 1.12672</strain>
    </source>
</reference>
<name>A0A285QH96_9SPHN</name>
<dbReference type="GO" id="GO:0016989">
    <property type="term" value="F:sigma factor antagonist activity"/>
    <property type="evidence" value="ECO:0007669"/>
    <property type="project" value="TreeGrafter"/>
</dbReference>
<gene>
    <name evidence="3" type="ORF">SAMN06297144_0551</name>
</gene>
<dbReference type="InterPro" id="IPR006860">
    <property type="entry name" value="FecR"/>
</dbReference>
<dbReference type="PIRSF" id="PIRSF018266">
    <property type="entry name" value="FecR"/>
    <property type="match status" value="1"/>
</dbReference>
<dbReference type="Pfam" id="PF04773">
    <property type="entry name" value="FecR"/>
    <property type="match status" value="1"/>
</dbReference>
<dbReference type="PANTHER" id="PTHR30273">
    <property type="entry name" value="PERIPLASMIC SIGNAL SENSOR AND SIGMA FACTOR ACTIVATOR FECR-RELATED"/>
    <property type="match status" value="1"/>
</dbReference>
<dbReference type="Gene3D" id="2.60.120.1440">
    <property type="match status" value="1"/>
</dbReference>
<accession>A0A285QH96</accession>
<sequence length="281" mass="29890">MSTSAGVVDGAALTEALQTASERCGRLTNDQVRALRRQRRGVATGLVGTGIAGVLACAVMLHQPATTAAPYTREVATRPGQRGMLTLVDGSTVKLDGATRVRIDYGAGRRTAELLAGQASFDIRHDSVRPFIVGAGSGEIRVLGTAFDLDLTGHRLKLAVYRGAVRFGSVAGQTRSVLVRAGYRSSLHDGAVADPERFDTTLPTWWGGWIDTNGMRLDEVVEVLNRQAGVSIAAPPEALSAVRVSGRFRIDRPAQILRAMGDGFGFTVVERNGKLVLRPNA</sequence>
<evidence type="ECO:0000313" key="4">
    <source>
        <dbReference type="Proteomes" id="UP000219494"/>
    </source>
</evidence>
<keyword evidence="4" id="KW-1185">Reference proteome</keyword>
<feature type="transmembrane region" description="Helical" evidence="1">
    <location>
        <begin position="41"/>
        <end position="61"/>
    </location>
</feature>
<dbReference type="InterPro" id="IPR012373">
    <property type="entry name" value="Ferrdict_sens_TM"/>
</dbReference>
<keyword evidence="1" id="KW-0472">Membrane</keyword>
<dbReference type="EMBL" id="OBMI01000001">
    <property type="protein sequence ID" value="SOB79442.1"/>
    <property type="molecule type" value="Genomic_DNA"/>
</dbReference>
<proteinExistence type="predicted"/>
<organism evidence="3 4">
    <name type="scientific">Sphingomonas guangdongensis</name>
    <dbReference type="NCBI Taxonomy" id="1141890"/>
    <lineage>
        <taxon>Bacteria</taxon>
        <taxon>Pseudomonadati</taxon>
        <taxon>Pseudomonadota</taxon>
        <taxon>Alphaproteobacteria</taxon>
        <taxon>Sphingomonadales</taxon>
        <taxon>Sphingomonadaceae</taxon>
        <taxon>Sphingomonas</taxon>
    </lineage>
</organism>
<protein>
    <submittedName>
        <fullName evidence="3">FecR family protein</fullName>
    </submittedName>
</protein>
<dbReference type="Proteomes" id="UP000219494">
    <property type="component" value="Unassembled WGS sequence"/>
</dbReference>
<keyword evidence="1" id="KW-1133">Transmembrane helix</keyword>
<keyword evidence="1" id="KW-0812">Transmembrane</keyword>
<dbReference type="AlphaFoldDB" id="A0A285QH96"/>
<evidence type="ECO:0000313" key="3">
    <source>
        <dbReference type="EMBL" id="SOB79442.1"/>
    </source>
</evidence>
<evidence type="ECO:0000259" key="2">
    <source>
        <dbReference type="Pfam" id="PF04773"/>
    </source>
</evidence>
<feature type="domain" description="FecR protein" evidence="2">
    <location>
        <begin position="74"/>
        <end position="166"/>
    </location>
</feature>
<evidence type="ECO:0000256" key="1">
    <source>
        <dbReference type="SAM" id="Phobius"/>
    </source>
</evidence>
<dbReference type="PANTHER" id="PTHR30273:SF2">
    <property type="entry name" value="PROTEIN FECR"/>
    <property type="match status" value="1"/>
</dbReference>
<dbReference type="OrthoDB" id="9798846at2"/>